<evidence type="ECO:0000313" key="2">
    <source>
        <dbReference type="EMBL" id="OSI14541.1"/>
    </source>
</evidence>
<gene>
    <name evidence="2" type="ORF">BWD09_10230</name>
</gene>
<dbReference type="OrthoDB" id="9796958at2"/>
<dbReference type="InterPro" id="IPR036380">
    <property type="entry name" value="Isochorismatase-like_sf"/>
</dbReference>
<dbReference type="PANTHER" id="PTHR14119:SF3">
    <property type="entry name" value="ISOCHORISMATASE DOMAIN-CONTAINING PROTEIN 2"/>
    <property type="match status" value="1"/>
</dbReference>
<dbReference type="SUPFAM" id="SSF52499">
    <property type="entry name" value="Isochorismatase-like hydrolases"/>
    <property type="match status" value="1"/>
</dbReference>
<dbReference type="AlphaFoldDB" id="A0A1X3D491"/>
<accession>A0A1X3D491</accession>
<evidence type="ECO:0000259" key="1">
    <source>
        <dbReference type="Pfam" id="PF00857"/>
    </source>
</evidence>
<dbReference type="Proteomes" id="UP000193118">
    <property type="component" value="Unassembled WGS sequence"/>
</dbReference>
<keyword evidence="3" id="KW-1185">Reference proteome</keyword>
<organism evidence="2 3">
    <name type="scientific">Neisseria dentiae</name>
    <dbReference type="NCBI Taxonomy" id="194197"/>
    <lineage>
        <taxon>Bacteria</taxon>
        <taxon>Pseudomonadati</taxon>
        <taxon>Pseudomonadota</taxon>
        <taxon>Betaproteobacteria</taxon>
        <taxon>Neisseriales</taxon>
        <taxon>Neisseriaceae</taxon>
        <taxon>Neisseria</taxon>
    </lineage>
</organism>
<sequence>MTSPRPDNTACIVVDIQERLNPALHQAEEMVENSRTLLQGLQALDVPVAATEQYPKGLGHTVADVGSLLGGAPVFEKTRFSALIPEVQQFLQSRNIENVVLVGAEAHVCMLQTVLDLRAAGLGVYVPFECTASRAPANKANALEQMRAAGAVVSNVESVLFQLLGDAKHPAFKTVSKLIQ</sequence>
<dbReference type="InterPro" id="IPR000868">
    <property type="entry name" value="Isochorismatase-like_dom"/>
</dbReference>
<dbReference type="GeneID" id="94581586"/>
<feature type="domain" description="Isochorismatase-like" evidence="1">
    <location>
        <begin position="9"/>
        <end position="157"/>
    </location>
</feature>
<evidence type="ECO:0000313" key="3">
    <source>
        <dbReference type="Proteomes" id="UP000193118"/>
    </source>
</evidence>
<dbReference type="PANTHER" id="PTHR14119">
    <property type="entry name" value="HYDROLASE"/>
    <property type="match status" value="1"/>
</dbReference>
<reference evidence="3" key="1">
    <citation type="submission" date="2017-01" db="EMBL/GenBank/DDBJ databases">
        <authorList>
            <person name="Wolfgang W.J."/>
            <person name="Cole J."/>
            <person name="Wroblewski D."/>
            <person name="Mcginnis J."/>
            <person name="Musser K.A."/>
        </authorList>
    </citation>
    <scope>NUCLEOTIDE SEQUENCE [LARGE SCALE GENOMIC DNA]</scope>
    <source>
        <strain evidence="3">DSM 19151</strain>
    </source>
</reference>
<dbReference type="RefSeq" id="WP_085366721.1">
    <property type="nucleotide sequence ID" value="NZ_CAUJPZ010000013.1"/>
</dbReference>
<proteinExistence type="predicted"/>
<name>A0A1X3D491_9NEIS</name>
<dbReference type="EMBL" id="MTBO01000033">
    <property type="protein sequence ID" value="OSI14541.1"/>
    <property type="molecule type" value="Genomic_DNA"/>
</dbReference>
<dbReference type="Pfam" id="PF00857">
    <property type="entry name" value="Isochorismatase"/>
    <property type="match status" value="1"/>
</dbReference>
<dbReference type="InterPro" id="IPR050993">
    <property type="entry name" value="Isochorismatase_domain"/>
</dbReference>
<dbReference type="Gene3D" id="3.40.50.850">
    <property type="entry name" value="Isochorismatase-like"/>
    <property type="match status" value="1"/>
</dbReference>
<protein>
    <submittedName>
        <fullName evidence="2">Isochorismatase</fullName>
    </submittedName>
</protein>
<dbReference type="STRING" id="194197.BWD09_10230"/>
<comment type="caution">
    <text evidence="2">The sequence shown here is derived from an EMBL/GenBank/DDBJ whole genome shotgun (WGS) entry which is preliminary data.</text>
</comment>